<reference evidence="2" key="1">
    <citation type="submission" date="2013-07" db="EMBL/GenBank/DDBJ databases">
        <title>The genome of an arbuscular mycorrhizal fungus provides insights into the evolution of the oldest plant symbiosis.</title>
        <authorList>
            <consortium name="DOE Joint Genome Institute"/>
            <person name="Tisserant E."/>
            <person name="Malbreil M."/>
            <person name="Kuo A."/>
            <person name="Kohler A."/>
            <person name="Symeonidi A."/>
            <person name="Balestrini R."/>
            <person name="Charron P."/>
            <person name="Duensing N."/>
            <person name="Frei-dit-Frey N."/>
            <person name="Gianinazzi-Pearson V."/>
            <person name="Gilbert B."/>
            <person name="Handa Y."/>
            <person name="Hijri M."/>
            <person name="Kaul R."/>
            <person name="Kawaguchi M."/>
            <person name="Krajinski F."/>
            <person name="Lammers P."/>
            <person name="Lapierre D."/>
            <person name="Masclaux F.G."/>
            <person name="Murat C."/>
            <person name="Morin E."/>
            <person name="Ndikumana S."/>
            <person name="Pagni M."/>
            <person name="Petitpierre D."/>
            <person name="Requena N."/>
            <person name="Rosikiewicz P."/>
            <person name="Riley R."/>
            <person name="Saito K."/>
            <person name="San Clemente H."/>
            <person name="Shapiro H."/>
            <person name="van Tuinen D."/>
            <person name="Becard G."/>
            <person name="Bonfante P."/>
            <person name="Paszkowski U."/>
            <person name="Shachar-Hill Y."/>
            <person name="Young J.P."/>
            <person name="Sanders I.R."/>
            <person name="Henrissat B."/>
            <person name="Rensing S.A."/>
            <person name="Grigoriev I.V."/>
            <person name="Corradi N."/>
            <person name="Roux C."/>
            <person name="Martin F."/>
        </authorList>
    </citation>
    <scope>NUCLEOTIDE SEQUENCE</scope>
    <source>
        <strain evidence="2">DAOM 197198</strain>
    </source>
</reference>
<dbReference type="VEuPathDB" id="FungiDB:RhiirFUN_000154"/>
<sequence length="365" mass="43130">MPLKFEIPKEKLERIKNKLSTEDNIEIDIYNEEDVIIEKWHVTYKIVIKEVNKKECKIRKVEEIKEINDEVEESNDNIYSNKGEMDTDENIGENDDSNHKEDVTNNEDDTSSEEYRSGTDKEEIEKEVVIERSKAFYELLKDLNVSTVEESLESEENDQEVTLERLFTKAIKVGQEAVKCWYDVGKAVRNKVEEERNKLGIKEKSIRTKMYNELTKRLKGFSRKAIQSKIERAERVYKLFKGIGGRSKINRMKNTSMNTIINLKEKKGEVNELIRKNVKMEIPIFYGVKGENPKEWTDQVEKYLLKIGVKDDKRIFEIARTHLLDNAKEWLENEGVYIVNWNKNEIKWLNLKFRIIDKYASNNRS</sequence>
<feature type="region of interest" description="Disordered" evidence="1">
    <location>
        <begin position="75"/>
        <end position="123"/>
    </location>
</feature>
<protein>
    <submittedName>
        <fullName evidence="2">Uncharacterized protein</fullName>
    </submittedName>
</protein>
<dbReference type="HOGENOM" id="CLU_064790_0_0_1"/>
<evidence type="ECO:0000313" key="2">
    <source>
        <dbReference type="EMBL" id="ESA10374.1"/>
    </source>
</evidence>
<dbReference type="EMBL" id="KI287179">
    <property type="protein sequence ID" value="ESA10374.1"/>
    <property type="molecule type" value="Genomic_DNA"/>
</dbReference>
<proteinExistence type="predicted"/>
<feature type="compositionally biased region" description="Acidic residues" evidence="1">
    <location>
        <begin position="86"/>
        <end position="95"/>
    </location>
</feature>
<dbReference type="AlphaFoldDB" id="U9TQB1"/>
<feature type="compositionally biased region" description="Basic and acidic residues" evidence="1">
    <location>
        <begin position="113"/>
        <end position="123"/>
    </location>
</feature>
<gene>
    <name evidence="2" type="ORF">GLOINDRAFT_28</name>
</gene>
<dbReference type="VEuPathDB" id="FungiDB:RhiirFUN_006431"/>
<name>U9TQB1_RHIID</name>
<accession>U9TQB1</accession>
<evidence type="ECO:0000256" key="1">
    <source>
        <dbReference type="SAM" id="MobiDB-lite"/>
    </source>
</evidence>
<organism evidence="2">
    <name type="scientific">Rhizophagus irregularis (strain DAOM 181602 / DAOM 197198 / MUCL 43194)</name>
    <name type="common">Arbuscular mycorrhizal fungus</name>
    <name type="synonym">Glomus intraradices</name>
    <dbReference type="NCBI Taxonomy" id="747089"/>
    <lineage>
        <taxon>Eukaryota</taxon>
        <taxon>Fungi</taxon>
        <taxon>Fungi incertae sedis</taxon>
        <taxon>Mucoromycota</taxon>
        <taxon>Glomeromycotina</taxon>
        <taxon>Glomeromycetes</taxon>
        <taxon>Glomerales</taxon>
        <taxon>Glomeraceae</taxon>
        <taxon>Rhizophagus</taxon>
    </lineage>
</organism>